<evidence type="ECO:0000313" key="2">
    <source>
        <dbReference type="Proteomes" id="UP000253934"/>
    </source>
</evidence>
<accession>A0A369KY78</accession>
<dbReference type="Pfam" id="PF12784">
    <property type="entry name" value="PDDEXK_2"/>
    <property type="match status" value="1"/>
</dbReference>
<dbReference type="InterPro" id="IPR010106">
    <property type="entry name" value="RpnA"/>
</dbReference>
<reference evidence="1" key="1">
    <citation type="submission" date="2018-04" db="EMBL/GenBank/DDBJ databases">
        <title>Draft genome sequence of the Candidatus Spirobacillus cienkowskii, a pathogen of freshwater Daphnia species, reconstructed from hemolymph metagenomic reads.</title>
        <authorList>
            <person name="Bresciani L."/>
            <person name="Lemos L.N."/>
            <person name="Wale N."/>
            <person name="Lin J.Y."/>
            <person name="Fernandes G.R."/>
            <person name="Duffy M.A."/>
            <person name="Rodrigues J.M."/>
        </authorList>
    </citation>
    <scope>NUCLEOTIDE SEQUENCE [LARGE SCALE GENOMIC DNA]</scope>
    <source>
        <strain evidence="1">Binning01</strain>
    </source>
</reference>
<protein>
    <submittedName>
        <fullName evidence="1">Rpn family recombination-promoting nuclease/putative transposase</fullName>
    </submittedName>
</protein>
<dbReference type="PANTHER" id="PTHR41317:SF1">
    <property type="entry name" value="PD-(D_E)XK NUCLEASE FAMILY TRANSPOSASE"/>
    <property type="match status" value="1"/>
</dbReference>
<proteinExistence type="predicted"/>
<evidence type="ECO:0000313" key="1">
    <source>
        <dbReference type="EMBL" id="RDB36693.1"/>
    </source>
</evidence>
<dbReference type="EMBL" id="QOVW01000041">
    <property type="protein sequence ID" value="RDB36693.1"/>
    <property type="molecule type" value="Genomic_DNA"/>
</dbReference>
<comment type="caution">
    <text evidence="1">The sequence shown here is derived from an EMBL/GenBank/DDBJ whole genome shotgun (WGS) entry which is preliminary data.</text>
</comment>
<sequence>MFQTESVDIFDPKVDSIFKKIFGEKQELFIDLVNSIFANKNEKLVKSVTFVNSSLPKNIANGKECFLDVLAELDDGSKINIEMQVAPEKHYVKRSLYYWSSLYSNQLENGNHYKGLKRCVCINIINFDLFPENNSYHRLLSVLDVDNHEIVAPDLEIHYLIIPKMPKGMYNGSMTRLEKWLLFFQAKNKK</sequence>
<organism evidence="1 2">
    <name type="scientific">Spirobacillus cienkowskii</name>
    <dbReference type="NCBI Taxonomy" id="495820"/>
    <lineage>
        <taxon>Bacteria</taxon>
        <taxon>Pseudomonadati</taxon>
        <taxon>Bdellovibrionota</taxon>
        <taxon>Oligoflexia</taxon>
        <taxon>Silvanigrellales</taxon>
        <taxon>Spirobacillus</taxon>
    </lineage>
</organism>
<gene>
    <name evidence="1" type="ORF">DCC88_03770</name>
</gene>
<dbReference type="Proteomes" id="UP000253934">
    <property type="component" value="Unassembled WGS sequence"/>
</dbReference>
<dbReference type="AlphaFoldDB" id="A0A369KY78"/>
<feature type="non-terminal residue" evidence="1">
    <location>
        <position position="190"/>
    </location>
</feature>
<name>A0A369KY78_9BACT</name>
<dbReference type="PANTHER" id="PTHR41317">
    <property type="entry name" value="PD-(D_E)XK NUCLEASE FAMILY TRANSPOSASE"/>
    <property type="match status" value="1"/>
</dbReference>
<keyword evidence="2" id="KW-1185">Reference proteome</keyword>
<dbReference type="NCBIfam" id="TIGR01784">
    <property type="entry name" value="T_den_put_tspse"/>
    <property type="match status" value="1"/>
</dbReference>